<feature type="transmembrane region" description="Helical" evidence="1">
    <location>
        <begin position="21"/>
        <end position="43"/>
    </location>
</feature>
<proteinExistence type="predicted"/>
<dbReference type="EMBL" id="JAGQDG010000005">
    <property type="protein sequence ID" value="MBQ0936452.1"/>
    <property type="molecule type" value="Genomic_DNA"/>
</dbReference>
<evidence type="ECO:0008006" key="4">
    <source>
        <dbReference type="Google" id="ProtNLM"/>
    </source>
</evidence>
<keyword evidence="1" id="KW-0812">Transmembrane</keyword>
<reference evidence="2 3" key="1">
    <citation type="submission" date="2021-04" db="EMBL/GenBank/DDBJ databases">
        <title>The genome sequence of type strain Ideonella paludis KCTC 32238.</title>
        <authorList>
            <person name="Liu Y."/>
        </authorList>
    </citation>
    <scope>NUCLEOTIDE SEQUENCE [LARGE SCALE GENOMIC DNA]</scope>
    <source>
        <strain evidence="2 3">KCTC 32238</strain>
    </source>
</reference>
<sequence length="158" mass="17705">MRSRYETGARSAEVAGFDHSSAVFNWFGIAGGVLPWLIVPGFFAMPWQTAFLCTLVALAALSLLVLPFRYQVSVHPNNIVIERWWAGIRYKRVNVPNNQDLRFMVNGTGDWNDEGMWPGKHYCEVVSPGQSDLMIGNPSRAEELAVWLASQAHRVAAR</sequence>
<keyword evidence="3" id="KW-1185">Reference proteome</keyword>
<protein>
    <recommendedName>
        <fullName evidence="4">PH domain-containing protein</fullName>
    </recommendedName>
</protein>
<organism evidence="2 3">
    <name type="scientific">Ideonella paludis</name>
    <dbReference type="NCBI Taxonomy" id="1233411"/>
    <lineage>
        <taxon>Bacteria</taxon>
        <taxon>Pseudomonadati</taxon>
        <taxon>Pseudomonadota</taxon>
        <taxon>Betaproteobacteria</taxon>
        <taxon>Burkholderiales</taxon>
        <taxon>Sphaerotilaceae</taxon>
        <taxon>Ideonella</taxon>
    </lineage>
</organism>
<evidence type="ECO:0000256" key="1">
    <source>
        <dbReference type="SAM" id="Phobius"/>
    </source>
</evidence>
<dbReference type="Proteomes" id="UP000672097">
    <property type="component" value="Unassembled WGS sequence"/>
</dbReference>
<keyword evidence="1" id="KW-1133">Transmembrane helix</keyword>
<accession>A0ABS5DZ79</accession>
<feature type="transmembrane region" description="Helical" evidence="1">
    <location>
        <begin position="49"/>
        <end position="68"/>
    </location>
</feature>
<evidence type="ECO:0000313" key="2">
    <source>
        <dbReference type="EMBL" id="MBQ0936452.1"/>
    </source>
</evidence>
<keyword evidence="1" id="KW-0472">Membrane</keyword>
<evidence type="ECO:0000313" key="3">
    <source>
        <dbReference type="Proteomes" id="UP000672097"/>
    </source>
</evidence>
<name>A0ABS5DZ79_9BURK</name>
<dbReference type="RefSeq" id="WP_210809806.1">
    <property type="nucleotide sequence ID" value="NZ_JAGQDG010000005.1"/>
</dbReference>
<comment type="caution">
    <text evidence="2">The sequence shown here is derived from an EMBL/GenBank/DDBJ whole genome shotgun (WGS) entry which is preliminary data.</text>
</comment>
<gene>
    <name evidence="2" type="ORF">KAK11_14010</name>
</gene>